<dbReference type="InterPro" id="IPR011042">
    <property type="entry name" value="6-blade_b-propeller_TolB-like"/>
</dbReference>
<dbReference type="PANTHER" id="PTHR10680">
    <property type="entry name" value="PEPTIDYL-GLYCINE ALPHA-AMIDATING MONOOXYGENASE"/>
    <property type="match status" value="1"/>
</dbReference>
<organism evidence="4 5">
    <name type="scientific">Rotaria magnacalcarata</name>
    <dbReference type="NCBI Taxonomy" id="392030"/>
    <lineage>
        <taxon>Eukaryota</taxon>
        <taxon>Metazoa</taxon>
        <taxon>Spiralia</taxon>
        <taxon>Gnathifera</taxon>
        <taxon>Rotifera</taxon>
        <taxon>Eurotatoria</taxon>
        <taxon>Bdelloidea</taxon>
        <taxon>Philodinida</taxon>
        <taxon>Philodinidae</taxon>
        <taxon>Rotaria</taxon>
    </lineage>
</organism>
<dbReference type="SUPFAM" id="SSF101898">
    <property type="entry name" value="NHL repeat"/>
    <property type="match status" value="1"/>
</dbReference>
<reference evidence="4" key="1">
    <citation type="submission" date="2021-02" db="EMBL/GenBank/DDBJ databases">
        <authorList>
            <person name="Nowell W R."/>
        </authorList>
    </citation>
    <scope>NUCLEOTIDE SEQUENCE</scope>
</reference>
<dbReference type="SUPFAM" id="SSF49785">
    <property type="entry name" value="Galactose-binding domain-like"/>
    <property type="match status" value="1"/>
</dbReference>
<comment type="caution">
    <text evidence="4">The sequence shown here is derived from an EMBL/GenBank/DDBJ whole genome shotgun (WGS) entry which is preliminary data.</text>
</comment>
<evidence type="ECO:0000313" key="5">
    <source>
        <dbReference type="Proteomes" id="UP000663887"/>
    </source>
</evidence>
<dbReference type="Pfam" id="PF01823">
    <property type="entry name" value="MACPF"/>
    <property type="match status" value="1"/>
</dbReference>
<gene>
    <name evidence="4" type="ORF">XDN619_LOCUS22245</name>
</gene>
<dbReference type="EMBL" id="CAJNRG010010060">
    <property type="protein sequence ID" value="CAF2118825.1"/>
    <property type="molecule type" value="Genomic_DNA"/>
</dbReference>
<evidence type="ECO:0000313" key="4">
    <source>
        <dbReference type="EMBL" id="CAF2118825.1"/>
    </source>
</evidence>
<evidence type="ECO:0000256" key="1">
    <source>
        <dbReference type="ARBA" id="ARBA00022729"/>
    </source>
</evidence>
<dbReference type="InterPro" id="IPR020864">
    <property type="entry name" value="MACPF"/>
</dbReference>
<protein>
    <recommendedName>
        <fullName evidence="3">MACPF domain-containing protein</fullName>
    </recommendedName>
</protein>
<name>A0A816VA21_9BILA</name>
<keyword evidence="1" id="KW-0732">Signal</keyword>
<keyword evidence="2" id="KW-0325">Glycoprotein</keyword>
<dbReference type="AlphaFoldDB" id="A0A816VA21"/>
<dbReference type="PANTHER" id="PTHR10680:SF14">
    <property type="entry name" value="PEPTIDYL-GLYCINE ALPHA-AMIDATING MONOOXYGENASE"/>
    <property type="match status" value="1"/>
</dbReference>
<accession>A0A816VA21</accession>
<dbReference type="Gene3D" id="2.120.10.30">
    <property type="entry name" value="TolB, C-terminal domain"/>
    <property type="match status" value="1"/>
</dbReference>
<sequence length="612" mass="67111">MICSVRMNRDEALVLSQRVIGLYTLRINASAFQLNKFARRALSQLTATFDSDLYEDFLNTWGTHIITRSLLGGMIEERATVPRYSRISDDARFAHCIPFSDPGPISSNCTYYTNQIRVISKRLLGGNVEINNKHQWRKTLAGGPALLQILEMVPWSDFVTDNAVKQNLITIIRYRQRYFDSIQADSAELVDSRLQSCITAATCSAYINANSIWKKNGITVAGGNGPGNGMNQLNIPHGLFVGNDQTLYIADALNNRIVERKIGERSVGIIAGGNGQLKSPTDVIVDKARDSVFICDHGNKRVVRSSLRNSNSMETIISGVICFGLTMDEQGFLYVSDYERNEVRRWQVGNTQGIVVAGGNGAGNRPDQLNGARKVFVDRDQSVYVVDHFNHRVMKWAKEAKEGIVVAGGRGEGSLLSQLNHPEAVIVDQLGTVYVADRFNNRIMRWLKGAAEGQILIGESGVGSLSNQLYNPLVIAQSLSTLGTVTASSFYSVDGSPAAQGDYVTGRTQGGAFNSGGFAPQYIQIQLPRAYSIRRVCLSVGQLPNGVTVHEIYMGSTSSSLSLVTTLNGYTHSGEWLNTSYNPMISGISVVKVYTVSSPSWVAWNQFLIYGV</sequence>
<dbReference type="Proteomes" id="UP000663887">
    <property type="component" value="Unassembled WGS sequence"/>
</dbReference>
<evidence type="ECO:0000256" key="2">
    <source>
        <dbReference type="ARBA" id="ARBA00023180"/>
    </source>
</evidence>
<feature type="domain" description="MACPF" evidence="3">
    <location>
        <begin position="8"/>
        <end position="81"/>
    </location>
</feature>
<dbReference type="InterPro" id="IPR008979">
    <property type="entry name" value="Galactose-bd-like_sf"/>
</dbReference>
<dbReference type="CDD" id="cd05819">
    <property type="entry name" value="NHL"/>
    <property type="match status" value="1"/>
</dbReference>
<proteinExistence type="predicted"/>
<evidence type="ECO:0000259" key="3">
    <source>
        <dbReference type="Pfam" id="PF01823"/>
    </source>
</evidence>